<organism evidence="2 3">
    <name type="scientific">Musca domestica</name>
    <name type="common">House fly</name>
    <dbReference type="NCBI Taxonomy" id="7370"/>
    <lineage>
        <taxon>Eukaryota</taxon>
        <taxon>Metazoa</taxon>
        <taxon>Ecdysozoa</taxon>
        <taxon>Arthropoda</taxon>
        <taxon>Hexapoda</taxon>
        <taxon>Insecta</taxon>
        <taxon>Pterygota</taxon>
        <taxon>Neoptera</taxon>
        <taxon>Endopterygota</taxon>
        <taxon>Diptera</taxon>
        <taxon>Brachycera</taxon>
        <taxon>Muscomorpha</taxon>
        <taxon>Muscoidea</taxon>
        <taxon>Muscidae</taxon>
        <taxon>Musca</taxon>
    </lineage>
</organism>
<name>A0ABM3V8S3_MUSDO</name>
<dbReference type="PANTHER" id="PTHR20898:SF0">
    <property type="entry name" value="DAEDALUS ON 3-RELATED"/>
    <property type="match status" value="1"/>
</dbReference>
<dbReference type="GeneID" id="131804004"/>
<evidence type="ECO:0000313" key="2">
    <source>
        <dbReference type="Proteomes" id="UP001652621"/>
    </source>
</evidence>
<dbReference type="PANTHER" id="PTHR20898">
    <property type="entry name" value="DAEDALUS ON 3-RELATED-RELATED"/>
    <property type="match status" value="1"/>
</dbReference>
<proteinExistence type="predicted"/>
<keyword evidence="1" id="KW-0732">Signal</keyword>
<dbReference type="Proteomes" id="UP001652621">
    <property type="component" value="Unplaced"/>
</dbReference>
<evidence type="ECO:0000256" key="1">
    <source>
        <dbReference type="SAM" id="SignalP"/>
    </source>
</evidence>
<dbReference type="InterPro" id="IPR010512">
    <property type="entry name" value="DUF1091"/>
</dbReference>
<gene>
    <name evidence="3" type="primary">LOC131804004</name>
</gene>
<dbReference type="SMART" id="SM00697">
    <property type="entry name" value="DM8"/>
    <property type="match status" value="1"/>
</dbReference>
<feature type="signal peptide" evidence="1">
    <location>
        <begin position="1"/>
        <end position="17"/>
    </location>
</feature>
<dbReference type="RefSeq" id="XP_058982103.1">
    <property type="nucleotide sequence ID" value="XM_059126120.1"/>
</dbReference>
<reference evidence="3" key="1">
    <citation type="submission" date="2025-08" db="UniProtKB">
        <authorList>
            <consortium name="RefSeq"/>
        </authorList>
    </citation>
    <scope>IDENTIFICATION</scope>
    <source>
        <strain evidence="3">Aabys</strain>
        <tissue evidence="3">Whole body</tissue>
    </source>
</reference>
<evidence type="ECO:0000313" key="3">
    <source>
        <dbReference type="RefSeq" id="XP_058982103.1"/>
    </source>
</evidence>
<feature type="chain" id="PRO_5045390106" evidence="1">
    <location>
        <begin position="18"/>
        <end position="186"/>
    </location>
</feature>
<keyword evidence="2" id="KW-1185">Reference proteome</keyword>
<accession>A0ABM3V8S3</accession>
<sequence>MLKIFLSTFVLISFGLGKNSQLSATTFNLELYNMTWIKHSDNFLKQGGGNITKLATNHYSVNVWFEFEHDWARNSELRIMIRVKPQKSTKILTFFDAKWNVCDALRTFKAAPMVDYIYTELKRKSNFLRSCPIKGNKFYWVRDFIITSDAFPSYTPYLSFNYSAMYYENKKLCVEHMVQGAIVPKN</sequence>
<protein>
    <submittedName>
        <fullName evidence="3">Uncharacterized protein LOC131804004</fullName>
    </submittedName>
</protein>
<dbReference type="Pfam" id="PF06477">
    <property type="entry name" value="DUF1091"/>
    <property type="match status" value="1"/>
</dbReference>